<keyword evidence="2" id="KW-0449">Lipoprotein</keyword>
<feature type="signal peptide" evidence="1">
    <location>
        <begin position="1"/>
        <end position="23"/>
    </location>
</feature>
<dbReference type="Proteomes" id="UP000010408">
    <property type="component" value="Unassembled WGS sequence"/>
</dbReference>
<dbReference type="EMBL" id="AMEQ01000018">
    <property type="protein sequence ID" value="EKY02312.1"/>
    <property type="molecule type" value="Genomic_DNA"/>
</dbReference>
<feature type="chain" id="PRO_5003954561" evidence="1">
    <location>
        <begin position="24"/>
        <end position="238"/>
    </location>
</feature>
<dbReference type="PROSITE" id="PS51257">
    <property type="entry name" value="PROKAR_LIPOPROTEIN"/>
    <property type="match status" value="1"/>
</dbReference>
<dbReference type="AlphaFoldDB" id="L1NGK7"/>
<dbReference type="RefSeq" id="WP_005468920.1">
    <property type="nucleotide sequence ID" value="NZ_KB291043.1"/>
</dbReference>
<sequence length="238" mass="25972">MKYTLRSLAIAIPTLLLSLSTLTSCGVAKDSNRETLYPKLYEEKPTSIVVMPPINETNQVEAKDNFFATLMVPLAERGYYVYSPFLAKELLEQESAANAEVFLEGDLRPFGRVFGADAVLFTIIHRWEKQALTSSINIDAEYILRSVRTGENIFARRIEGTLDTSVAAGAGGGIFGALVSLAADALSTALTDKGIVAQLANEEAVSDMPVGKYHNSYDKDRKTPASPAHVRGVVLRRK</sequence>
<keyword evidence="1" id="KW-0732">Signal</keyword>
<comment type="caution">
    <text evidence="2">The sequence shown here is derived from an EMBL/GenBank/DDBJ whole genome shotgun (WGS) entry which is preliminary data.</text>
</comment>
<dbReference type="PATRIC" id="fig|1127696.3.peg.628"/>
<dbReference type="HOGENOM" id="CLU_097432_0_0_10"/>
<reference evidence="2 3" key="1">
    <citation type="submission" date="2012-05" db="EMBL/GenBank/DDBJ databases">
        <authorList>
            <person name="Weinstock G."/>
            <person name="Sodergren E."/>
            <person name="Lobos E.A."/>
            <person name="Fulton L."/>
            <person name="Fulton R."/>
            <person name="Courtney L."/>
            <person name="Fronick C."/>
            <person name="O'Laughlin M."/>
            <person name="Godfrey J."/>
            <person name="Wilson R.M."/>
            <person name="Miner T."/>
            <person name="Farmer C."/>
            <person name="Delehaunty K."/>
            <person name="Cordes M."/>
            <person name="Minx P."/>
            <person name="Tomlinson C."/>
            <person name="Chen J."/>
            <person name="Wollam A."/>
            <person name="Pepin K.H."/>
            <person name="Bhonagiri V."/>
            <person name="Zhang X."/>
            <person name="Suruliraj S."/>
            <person name="Warren W."/>
            <person name="Mitreva M."/>
            <person name="Mardis E.R."/>
            <person name="Wilson R.K."/>
        </authorList>
    </citation>
    <scope>NUCLEOTIDE SEQUENCE [LARGE SCALE GENOMIC DNA]</scope>
    <source>
        <strain evidence="2 3">F0037</strain>
    </source>
</reference>
<dbReference type="eggNOG" id="COG4380">
    <property type="taxonomic scope" value="Bacteria"/>
</dbReference>
<gene>
    <name evidence="2" type="ORF">HMPREF9134_00702</name>
</gene>
<protein>
    <submittedName>
        <fullName evidence="2">Putative bacterial lipoprotein DUF799</fullName>
    </submittedName>
</protein>
<name>L1NGK7_9PORP</name>
<dbReference type="InterPro" id="IPR008517">
    <property type="entry name" value="GNA1162-like"/>
</dbReference>
<evidence type="ECO:0000313" key="3">
    <source>
        <dbReference type="Proteomes" id="UP000010408"/>
    </source>
</evidence>
<accession>L1NGK7</accession>
<dbReference type="STRING" id="1127696.HMPREF9134_00702"/>
<evidence type="ECO:0000256" key="1">
    <source>
        <dbReference type="SAM" id="SignalP"/>
    </source>
</evidence>
<organism evidence="2 3">
    <name type="scientific">Porphyromonas catoniae F0037</name>
    <dbReference type="NCBI Taxonomy" id="1127696"/>
    <lineage>
        <taxon>Bacteria</taxon>
        <taxon>Pseudomonadati</taxon>
        <taxon>Bacteroidota</taxon>
        <taxon>Bacteroidia</taxon>
        <taxon>Bacteroidales</taxon>
        <taxon>Porphyromonadaceae</taxon>
        <taxon>Porphyromonas</taxon>
    </lineage>
</organism>
<evidence type="ECO:0000313" key="2">
    <source>
        <dbReference type="EMBL" id="EKY02312.1"/>
    </source>
</evidence>
<dbReference type="Pfam" id="PF05643">
    <property type="entry name" value="GNA1162-like"/>
    <property type="match status" value="1"/>
</dbReference>
<proteinExistence type="predicted"/>
<dbReference type="Gene3D" id="3.40.50.10610">
    <property type="entry name" value="ABC-type transport auxiliary lipoprotein component"/>
    <property type="match status" value="1"/>
</dbReference>